<evidence type="ECO:0000256" key="9">
    <source>
        <dbReference type="ARBA" id="ARBA00029447"/>
    </source>
</evidence>
<keyword evidence="15" id="KW-1185">Reference proteome</keyword>
<gene>
    <name evidence="14" type="ORF">FLK61_40415</name>
</gene>
<keyword evidence="4" id="KW-0145">Chemotaxis</keyword>
<dbReference type="SMART" id="SM00283">
    <property type="entry name" value="MA"/>
    <property type="match status" value="1"/>
</dbReference>
<dbReference type="PANTHER" id="PTHR32089:SF114">
    <property type="entry name" value="METHYL-ACCEPTING CHEMOTAXIS PROTEIN MCPB"/>
    <property type="match status" value="1"/>
</dbReference>
<dbReference type="InterPro" id="IPR003660">
    <property type="entry name" value="HAMP_dom"/>
</dbReference>
<dbReference type="SMART" id="SM00304">
    <property type="entry name" value="HAMP"/>
    <property type="match status" value="2"/>
</dbReference>
<organism evidence="14 15">
    <name type="scientific">Paenalkalicoccus suaedae</name>
    <dbReference type="NCBI Taxonomy" id="2592382"/>
    <lineage>
        <taxon>Bacteria</taxon>
        <taxon>Bacillati</taxon>
        <taxon>Bacillota</taxon>
        <taxon>Bacilli</taxon>
        <taxon>Bacillales</taxon>
        <taxon>Bacillaceae</taxon>
        <taxon>Paenalkalicoccus</taxon>
    </lineage>
</organism>
<dbReference type="EMBL" id="CP041372">
    <property type="protein sequence ID" value="QKS72868.1"/>
    <property type="molecule type" value="Genomic_DNA"/>
</dbReference>
<comment type="similarity">
    <text evidence="9">Belongs to the methyl-accepting chemotaxis (MCP) protein family.</text>
</comment>
<evidence type="ECO:0000256" key="11">
    <source>
        <dbReference type="SAM" id="Phobius"/>
    </source>
</evidence>
<dbReference type="GO" id="GO:0007165">
    <property type="term" value="P:signal transduction"/>
    <property type="evidence" value="ECO:0007669"/>
    <property type="project" value="UniProtKB-KW"/>
</dbReference>
<comment type="subcellular location">
    <subcellularLocation>
        <location evidence="1">Cell membrane</location>
        <topology evidence="1">Multi-pass membrane protein</topology>
    </subcellularLocation>
</comment>
<dbReference type="KEGG" id="psua:FLK61_40415"/>
<dbReference type="SUPFAM" id="SSF103190">
    <property type="entry name" value="Sensory domain-like"/>
    <property type="match status" value="1"/>
</dbReference>
<dbReference type="InterPro" id="IPR004089">
    <property type="entry name" value="MCPsignal_dom"/>
</dbReference>
<evidence type="ECO:0000256" key="10">
    <source>
        <dbReference type="PROSITE-ProRule" id="PRU00284"/>
    </source>
</evidence>
<dbReference type="Gene3D" id="3.30.450.20">
    <property type="entry name" value="PAS domain"/>
    <property type="match status" value="2"/>
</dbReference>
<dbReference type="Pfam" id="PF00672">
    <property type="entry name" value="HAMP"/>
    <property type="match status" value="1"/>
</dbReference>
<dbReference type="InterPro" id="IPR029151">
    <property type="entry name" value="Sensor-like_sf"/>
</dbReference>
<name>A0A859FIW6_9BACI</name>
<feature type="transmembrane region" description="Helical" evidence="11">
    <location>
        <begin position="12"/>
        <end position="32"/>
    </location>
</feature>
<dbReference type="InterPro" id="IPR033479">
    <property type="entry name" value="dCache_1"/>
</dbReference>
<keyword evidence="8 10" id="KW-0807">Transducer</keyword>
<dbReference type="CDD" id="cd12913">
    <property type="entry name" value="PDC1_MCP_like"/>
    <property type="match status" value="1"/>
</dbReference>
<evidence type="ECO:0000256" key="2">
    <source>
        <dbReference type="ARBA" id="ARBA00022475"/>
    </source>
</evidence>
<dbReference type="Gene3D" id="1.10.287.950">
    <property type="entry name" value="Methyl-accepting chemotaxis protein"/>
    <property type="match status" value="1"/>
</dbReference>
<feature type="domain" description="HAMP" evidence="13">
    <location>
        <begin position="304"/>
        <end position="356"/>
    </location>
</feature>
<dbReference type="RefSeq" id="WP_176010835.1">
    <property type="nucleotide sequence ID" value="NZ_CP041372.2"/>
</dbReference>
<evidence type="ECO:0000256" key="5">
    <source>
        <dbReference type="ARBA" id="ARBA00022692"/>
    </source>
</evidence>
<accession>A0A859FIW6</accession>
<dbReference type="CDD" id="cd06225">
    <property type="entry name" value="HAMP"/>
    <property type="match status" value="1"/>
</dbReference>
<dbReference type="Gene3D" id="1.10.8.500">
    <property type="entry name" value="HAMP domain in histidine kinase"/>
    <property type="match status" value="1"/>
</dbReference>
<evidence type="ECO:0000259" key="13">
    <source>
        <dbReference type="PROSITE" id="PS50885"/>
    </source>
</evidence>
<evidence type="ECO:0000313" key="14">
    <source>
        <dbReference type="EMBL" id="QKS72868.1"/>
    </source>
</evidence>
<dbReference type="Pfam" id="PF02743">
    <property type="entry name" value="dCache_1"/>
    <property type="match status" value="1"/>
</dbReference>
<protein>
    <submittedName>
        <fullName evidence="14">Methyl-accepting chemotaxis protein</fullName>
    </submittedName>
</protein>
<evidence type="ECO:0000256" key="4">
    <source>
        <dbReference type="ARBA" id="ARBA00022500"/>
    </source>
</evidence>
<dbReference type="Pfam" id="PF00015">
    <property type="entry name" value="MCPsignal"/>
    <property type="match status" value="1"/>
</dbReference>
<dbReference type="Proteomes" id="UP000318138">
    <property type="component" value="Chromosome"/>
</dbReference>
<feature type="domain" description="Methyl-accepting transducer" evidence="12">
    <location>
        <begin position="375"/>
        <end position="632"/>
    </location>
</feature>
<sequence length="661" mass="71364">MNQSIRGKLVTFAGVLIITTMIITSAIIYFQLSEGIESSVSENATATVNDVERFIQEYLDKYSLSAELLAEDERTLTYLTGTPAEADEAWAELVATHDTFMAREEGTQLMYVASAQGVLESTPIIDLPADFDPRTRPWYEEAAASPDGVIWTDPYIDVDTNELIITVAKAITDGGTLLGVQAIDLSLENMVRPLQESNVGYNGDLALIDQNGVFIAHTDESLVGGEINESSFLSEIVGAEGASNVQSAQRTAYYNEVSGFGWKVASIYDNSDLYSELSTTRNTFLIVGIVAILAAIVASYFAAGKLARPISLVNNHVKRMADGDFSQTLNVKGKDEISQLGTSVNEMTVALRGLLESITLSVNDSRAMAEELSAISEETVATSEDMATAVNDVAEGAATQAEDIDDVNREVLLLAEQVDQAHEQTSHMNELSNQMKLANVEGQDRITVLEQRTQQTSDIFVQVDKAITGLTSKVAEIGTVVKTISEFADQTNLLALNASIEAARAGEHGKGFAVVADEVRKLAEQSMRATDRIHETLTEVTKETKHVATTMTAANTMREEQRKAVVDTHETFGTIVTSIDALTTALDALTRQLASVTEKKEAIATTITRVAEVSENAAATAEEVSASASEQTRAVEAVGKTSEQLNDLSAALQEKTERFKL</sequence>
<evidence type="ECO:0000256" key="3">
    <source>
        <dbReference type="ARBA" id="ARBA00022481"/>
    </source>
</evidence>
<dbReference type="PROSITE" id="PS50111">
    <property type="entry name" value="CHEMOTAXIS_TRANSDUC_2"/>
    <property type="match status" value="1"/>
</dbReference>
<dbReference type="SUPFAM" id="SSF58104">
    <property type="entry name" value="Methyl-accepting chemotaxis protein (MCP) signaling domain"/>
    <property type="match status" value="1"/>
</dbReference>
<dbReference type="AlphaFoldDB" id="A0A859FIW6"/>
<dbReference type="PROSITE" id="PS50885">
    <property type="entry name" value="HAMP"/>
    <property type="match status" value="1"/>
</dbReference>
<evidence type="ECO:0000256" key="7">
    <source>
        <dbReference type="ARBA" id="ARBA00023136"/>
    </source>
</evidence>
<keyword evidence="3" id="KW-0488">Methylation</keyword>
<feature type="transmembrane region" description="Helical" evidence="11">
    <location>
        <begin position="284"/>
        <end position="303"/>
    </location>
</feature>
<keyword evidence="5 11" id="KW-0812">Transmembrane</keyword>
<evidence type="ECO:0000259" key="12">
    <source>
        <dbReference type="PROSITE" id="PS50111"/>
    </source>
</evidence>
<proteinExistence type="inferred from homology"/>
<keyword evidence="7 11" id="KW-0472">Membrane</keyword>
<reference evidence="15" key="1">
    <citation type="submission" date="2019-07" db="EMBL/GenBank/DDBJ databases">
        <title>Bacillus alkalisoli sp. nov. isolated from saline soil.</title>
        <authorList>
            <person name="Sun J.-Q."/>
            <person name="Xu L."/>
        </authorList>
    </citation>
    <scope>NUCLEOTIDE SEQUENCE [LARGE SCALE GENOMIC DNA]</scope>
    <source>
        <strain evidence="15">M4U3P1</strain>
    </source>
</reference>
<evidence type="ECO:0000256" key="8">
    <source>
        <dbReference type="ARBA" id="ARBA00023224"/>
    </source>
</evidence>
<evidence type="ECO:0000313" key="15">
    <source>
        <dbReference type="Proteomes" id="UP000318138"/>
    </source>
</evidence>
<keyword evidence="2" id="KW-1003">Cell membrane</keyword>
<evidence type="ECO:0000256" key="6">
    <source>
        <dbReference type="ARBA" id="ARBA00022989"/>
    </source>
</evidence>
<dbReference type="GO" id="GO:0005886">
    <property type="term" value="C:plasma membrane"/>
    <property type="evidence" value="ECO:0007669"/>
    <property type="project" value="UniProtKB-SubCell"/>
</dbReference>
<dbReference type="PANTHER" id="PTHR32089">
    <property type="entry name" value="METHYL-ACCEPTING CHEMOTAXIS PROTEIN MCPB"/>
    <property type="match status" value="1"/>
</dbReference>
<evidence type="ECO:0000256" key="1">
    <source>
        <dbReference type="ARBA" id="ARBA00004651"/>
    </source>
</evidence>
<dbReference type="GO" id="GO:0006935">
    <property type="term" value="P:chemotaxis"/>
    <property type="evidence" value="ECO:0007669"/>
    <property type="project" value="UniProtKB-KW"/>
</dbReference>
<keyword evidence="6 11" id="KW-1133">Transmembrane helix</keyword>